<evidence type="ECO:0000313" key="2">
    <source>
        <dbReference type="Proteomes" id="UP000006174"/>
    </source>
</evidence>
<accession>I2FSY0</accession>
<sequence length="139" mass="14659">MCVVSPLVDNCGVLHTSSPVHYHRWCSSTPAVQSLAVISVRGLAPETQLGTININASVMMTPRSGVSVDDNEVDGVGDEIGDVNDNEVDGVGDKVGGVNTSVQCVDLMLEVIPGPQWTTAFGSILIRTANLLWAPSDIR</sequence>
<dbReference type="Proteomes" id="UP000006174">
    <property type="component" value="Unassembled WGS sequence"/>
</dbReference>
<gene>
    <name evidence="1" type="ORF">UHOR_14166</name>
</gene>
<reference evidence="1 2" key="1">
    <citation type="journal article" date="2012" name="Plant Cell">
        <title>Genome comparison of barley and maize smut fungi reveals targeted loss of RNA silencing components and species-specific presence of transposable elements.</title>
        <authorList>
            <person name="Laurie J.D."/>
            <person name="Ali S."/>
            <person name="Linning R."/>
            <person name="Mannhaupt G."/>
            <person name="Wong P."/>
            <person name="Gueldener U."/>
            <person name="Muensterkoetter M."/>
            <person name="Moore R."/>
            <person name="Kahmann R."/>
            <person name="Bakkeren G."/>
            <person name="Schirawski J."/>
        </authorList>
    </citation>
    <scope>NUCLEOTIDE SEQUENCE [LARGE SCALE GENOMIC DNA]</scope>
    <source>
        <strain evidence="2">Uh4875-4</strain>
    </source>
</reference>
<protein>
    <submittedName>
        <fullName evidence="1">Uncharacterized protein</fullName>
    </submittedName>
</protein>
<dbReference type="AlphaFoldDB" id="I2FSY0"/>
<name>I2FSY0_USTHO</name>
<evidence type="ECO:0000313" key="1">
    <source>
        <dbReference type="EMBL" id="CCF50023.1"/>
    </source>
</evidence>
<dbReference type="EMBL" id="CAGI01000150">
    <property type="protein sequence ID" value="CCF50023.1"/>
    <property type="molecule type" value="Genomic_DNA"/>
</dbReference>
<organism evidence="1 2">
    <name type="scientific">Ustilago hordei</name>
    <name type="common">Barley covered smut fungus</name>
    <dbReference type="NCBI Taxonomy" id="120017"/>
    <lineage>
        <taxon>Eukaryota</taxon>
        <taxon>Fungi</taxon>
        <taxon>Dikarya</taxon>
        <taxon>Basidiomycota</taxon>
        <taxon>Ustilaginomycotina</taxon>
        <taxon>Ustilaginomycetes</taxon>
        <taxon>Ustilaginales</taxon>
        <taxon>Ustilaginaceae</taxon>
        <taxon>Ustilago</taxon>
    </lineage>
</organism>
<comment type="caution">
    <text evidence="1">The sequence shown here is derived from an EMBL/GenBank/DDBJ whole genome shotgun (WGS) entry which is preliminary data.</text>
</comment>
<proteinExistence type="predicted"/>
<keyword evidence="2" id="KW-1185">Reference proteome</keyword>
<dbReference type="HOGENOM" id="CLU_1846612_0_0_1"/>